<dbReference type="EMBL" id="JAGXOE010000039">
    <property type="protein sequence ID" value="MBS4102701.1"/>
    <property type="molecule type" value="Genomic_DNA"/>
</dbReference>
<keyword evidence="3" id="KW-1185">Reference proteome</keyword>
<accession>A0ABS5NEG8</accession>
<sequence length="240" mass="24697">MWTDDLARWLRGRRGRLLAVALVVVAAVAGGVVGYSTAEPYYATQGAVVVLPPGAGSTDAGQNPFANLYNSTQFTAVVATNVRSEATRDRVAAASGARRDYVIETVAREVRANFAQNAAQIAYTINAADPDAAKRGADALVDAIRDAVRSIQADARVPAGRMAKIQVAVPAPAPHEVTGDLVIAALTRGAVAAVAALVGLGVWRAIGALRAGRGRGRARLSLRSHPVSAGTPPSAAGRTT</sequence>
<reference evidence="2 3" key="1">
    <citation type="submission" date="2021-04" db="EMBL/GenBank/DDBJ databases">
        <title>Whole genome sequence analysis of a thiophenic sulfur metabolizing bacteria.</title>
        <authorList>
            <person name="Akhtar N."/>
            <person name="Akram J."/>
            <person name="Aslam A."/>
        </authorList>
    </citation>
    <scope>NUCLEOTIDE SEQUENCE [LARGE SCALE GENOMIC DNA]</scope>
    <source>
        <strain evidence="2 3">3OW</strain>
    </source>
</reference>
<evidence type="ECO:0008006" key="4">
    <source>
        <dbReference type="Google" id="ProtNLM"/>
    </source>
</evidence>
<gene>
    <name evidence="2" type="ORF">KFZ73_15820</name>
</gene>
<dbReference type="Proteomes" id="UP000676853">
    <property type="component" value="Unassembled WGS sequence"/>
</dbReference>
<dbReference type="RefSeq" id="WP_212554283.1">
    <property type="nucleotide sequence ID" value="NZ_JAGXOE010000039.1"/>
</dbReference>
<evidence type="ECO:0000313" key="3">
    <source>
        <dbReference type="Proteomes" id="UP000676853"/>
    </source>
</evidence>
<evidence type="ECO:0000313" key="2">
    <source>
        <dbReference type="EMBL" id="MBS4102701.1"/>
    </source>
</evidence>
<protein>
    <recommendedName>
        <fullName evidence="4">Capsular polysaccharide biosynthesis protein</fullName>
    </recommendedName>
</protein>
<evidence type="ECO:0000256" key="1">
    <source>
        <dbReference type="SAM" id="MobiDB-lite"/>
    </source>
</evidence>
<feature type="region of interest" description="Disordered" evidence="1">
    <location>
        <begin position="220"/>
        <end position="240"/>
    </location>
</feature>
<comment type="caution">
    <text evidence="2">The sequence shown here is derived from an EMBL/GenBank/DDBJ whole genome shotgun (WGS) entry which is preliminary data.</text>
</comment>
<proteinExistence type="predicted"/>
<organism evidence="2 3">
    <name type="scientific">Tsukamurella paurometabola</name>
    <name type="common">Corynebacterium paurometabolum</name>
    <dbReference type="NCBI Taxonomy" id="2061"/>
    <lineage>
        <taxon>Bacteria</taxon>
        <taxon>Bacillati</taxon>
        <taxon>Actinomycetota</taxon>
        <taxon>Actinomycetes</taxon>
        <taxon>Mycobacteriales</taxon>
        <taxon>Tsukamurellaceae</taxon>
        <taxon>Tsukamurella</taxon>
    </lineage>
</organism>
<name>A0ABS5NEG8_TSUPA</name>